<dbReference type="Proteomes" id="UP000231466">
    <property type="component" value="Unassembled WGS sequence"/>
</dbReference>
<dbReference type="PANTHER" id="PTHR11851:SF49">
    <property type="entry name" value="MITOCHONDRIAL-PROCESSING PEPTIDASE SUBUNIT ALPHA"/>
    <property type="match status" value="1"/>
</dbReference>
<comment type="similarity">
    <text evidence="1 2">Belongs to the peptidase M16 family.</text>
</comment>
<evidence type="ECO:0008006" key="7">
    <source>
        <dbReference type="Google" id="ProtNLM"/>
    </source>
</evidence>
<dbReference type="InterPro" id="IPR007863">
    <property type="entry name" value="Peptidase_M16_C"/>
</dbReference>
<name>A0A2H0VG09_9BACT</name>
<protein>
    <recommendedName>
        <fullName evidence="7">Peptidase M16</fullName>
    </recommendedName>
</protein>
<dbReference type="AlphaFoldDB" id="A0A2H0VG09"/>
<evidence type="ECO:0000256" key="1">
    <source>
        <dbReference type="ARBA" id="ARBA00007261"/>
    </source>
</evidence>
<dbReference type="GO" id="GO:0006508">
    <property type="term" value="P:proteolysis"/>
    <property type="evidence" value="ECO:0007669"/>
    <property type="project" value="InterPro"/>
</dbReference>
<evidence type="ECO:0000259" key="4">
    <source>
        <dbReference type="Pfam" id="PF05193"/>
    </source>
</evidence>
<feature type="domain" description="Peptidase M16 C-terminal" evidence="4">
    <location>
        <begin position="167"/>
        <end position="342"/>
    </location>
</feature>
<dbReference type="GO" id="GO:0046872">
    <property type="term" value="F:metal ion binding"/>
    <property type="evidence" value="ECO:0007669"/>
    <property type="project" value="InterPro"/>
</dbReference>
<evidence type="ECO:0000313" key="6">
    <source>
        <dbReference type="Proteomes" id="UP000231466"/>
    </source>
</evidence>
<accession>A0A2H0VG09</accession>
<dbReference type="PROSITE" id="PS00143">
    <property type="entry name" value="INSULINASE"/>
    <property type="match status" value="1"/>
</dbReference>
<organism evidence="5 6">
    <name type="scientific">Candidatus Colwellbacteria bacterium CG10_big_fil_rev_8_21_14_0_10_42_22</name>
    <dbReference type="NCBI Taxonomy" id="1974540"/>
    <lineage>
        <taxon>Bacteria</taxon>
        <taxon>Candidatus Colwelliibacteriota</taxon>
    </lineage>
</organism>
<dbReference type="InterPro" id="IPR011765">
    <property type="entry name" value="Pept_M16_N"/>
</dbReference>
<dbReference type="SUPFAM" id="SSF63411">
    <property type="entry name" value="LuxS/MPP-like metallohydrolase"/>
    <property type="match status" value="2"/>
</dbReference>
<evidence type="ECO:0000313" key="5">
    <source>
        <dbReference type="EMBL" id="PIR98054.1"/>
    </source>
</evidence>
<dbReference type="InterPro" id="IPR050361">
    <property type="entry name" value="MPP/UQCRC_Complex"/>
</dbReference>
<comment type="caution">
    <text evidence="5">The sequence shown here is derived from an EMBL/GenBank/DDBJ whole genome shotgun (WGS) entry which is preliminary data.</text>
</comment>
<dbReference type="GO" id="GO:0004222">
    <property type="term" value="F:metalloendopeptidase activity"/>
    <property type="evidence" value="ECO:0007669"/>
    <property type="project" value="InterPro"/>
</dbReference>
<reference evidence="6" key="1">
    <citation type="submission" date="2017-09" db="EMBL/GenBank/DDBJ databases">
        <title>Depth-based differentiation of microbial function through sediment-hosted aquifers and enrichment of novel symbionts in the deep terrestrial subsurface.</title>
        <authorList>
            <person name="Probst A.J."/>
            <person name="Ladd B."/>
            <person name="Jarett J.K."/>
            <person name="Geller-Mcgrath D.E."/>
            <person name="Sieber C.M.K."/>
            <person name="Emerson J.B."/>
            <person name="Anantharaman K."/>
            <person name="Thomas B.C."/>
            <person name="Malmstrom R."/>
            <person name="Stieglmeier M."/>
            <person name="Klingl A."/>
            <person name="Woyke T."/>
            <person name="Ryan C.M."/>
            <person name="Banfield J.F."/>
        </authorList>
    </citation>
    <scope>NUCLEOTIDE SEQUENCE [LARGE SCALE GENOMIC DNA]</scope>
</reference>
<dbReference type="InterPro" id="IPR011249">
    <property type="entry name" value="Metalloenz_LuxS/M16"/>
</dbReference>
<dbReference type="Gene3D" id="3.30.830.10">
    <property type="entry name" value="Metalloenzyme, LuxS/M16 peptidase-like"/>
    <property type="match status" value="2"/>
</dbReference>
<dbReference type="InterPro" id="IPR001431">
    <property type="entry name" value="Pept_M16_Zn_BS"/>
</dbReference>
<proteinExistence type="inferred from homology"/>
<dbReference type="Pfam" id="PF00675">
    <property type="entry name" value="Peptidase_M16"/>
    <property type="match status" value="1"/>
</dbReference>
<sequence>MDFEKTVLDNGLRVIVAPQKDNPAVTVLVLVSTGSKYETKEINGISHFLEHMCFKGTKKRPAAIEISSELDSLGASYNAFTSQEWTGYYAKVDKNHFEKALDVVSDIYLNQIFDTKEIDKERGVIIEELNMYEDLPMRRVAEYFMELLYGDQPAGWEIGGKKEVIRKLDRDDFIKYKKAHYVASATTVVIAGAIDKKLALERVRDIFAGIAEDKKKDKMPIKESQTEPKLLFVKKETDQTHLILGVRAYDALDKRRHALNVLANILGGGMSSRLFQIIRDELGAAYYVRAEADKFTDHGFLATVAGVDNAKMEVVVEAILGQFRDLKKNLVNDKELQKAKDNMVGRLMLGLETSDALAGYYGEQEILTGEPVNPDEVAKKIKNVKAEDIRAVAQDIFQNNKLNLAIIGPKANQEKLKSILKID</sequence>
<evidence type="ECO:0000256" key="2">
    <source>
        <dbReference type="RuleBase" id="RU004447"/>
    </source>
</evidence>
<dbReference type="Pfam" id="PF05193">
    <property type="entry name" value="Peptidase_M16_C"/>
    <property type="match status" value="1"/>
</dbReference>
<dbReference type="EMBL" id="PFAH01000005">
    <property type="protein sequence ID" value="PIR98054.1"/>
    <property type="molecule type" value="Genomic_DNA"/>
</dbReference>
<feature type="domain" description="Peptidase M16 N-terminal" evidence="3">
    <location>
        <begin position="15"/>
        <end position="157"/>
    </location>
</feature>
<evidence type="ECO:0000259" key="3">
    <source>
        <dbReference type="Pfam" id="PF00675"/>
    </source>
</evidence>
<gene>
    <name evidence="5" type="ORF">COT89_01280</name>
</gene>
<dbReference type="PANTHER" id="PTHR11851">
    <property type="entry name" value="METALLOPROTEASE"/>
    <property type="match status" value="1"/>
</dbReference>